<protein>
    <submittedName>
        <fullName evidence="3">Foldase protein PrsA 1</fullName>
        <ecNumber evidence="3">5.2.1.8</ecNumber>
    </submittedName>
</protein>
<keyword evidence="1 3" id="KW-0413">Isomerase</keyword>
<dbReference type="Gene3D" id="1.10.4030.10">
    <property type="entry name" value="Porin chaperone SurA, peptide-binding domain"/>
    <property type="match status" value="1"/>
</dbReference>
<dbReference type="PANTHER" id="PTHR47245:SF2">
    <property type="entry name" value="PEPTIDYL-PROLYL CIS-TRANS ISOMERASE HP_0175-RELATED"/>
    <property type="match status" value="1"/>
</dbReference>
<name>A0A517R0T2_9PLAN</name>
<evidence type="ECO:0000256" key="1">
    <source>
        <dbReference type="PROSITE-ProRule" id="PRU00278"/>
    </source>
</evidence>
<proteinExistence type="predicted"/>
<dbReference type="SUPFAM" id="SSF54534">
    <property type="entry name" value="FKBP-like"/>
    <property type="match status" value="1"/>
</dbReference>
<dbReference type="InterPro" id="IPR027304">
    <property type="entry name" value="Trigger_fact/SurA_dom_sf"/>
</dbReference>
<dbReference type="Proteomes" id="UP000317318">
    <property type="component" value="Chromosome"/>
</dbReference>
<keyword evidence="1" id="KW-0697">Rotamase</keyword>
<dbReference type="Pfam" id="PF00639">
    <property type="entry name" value="Rotamase"/>
    <property type="match status" value="1"/>
</dbReference>
<dbReference type="InterPro" id="IPR000297">
    <property type="entry name" value="PPIase_PpiC"/>
</dbReference>
<dbReference type="PROSITE" id="PS50198">
    <property type="entry name" value="PPIC_PPIASE_2"/>
    <property type="match status" value="1"/>
</dbReference>
<dbReference type="OrthoDB" id="14196at2"/>
<dbReference type="AlphaFoldDB" id="A0A517R0T2"/>
<accession>A0A517R0T2</accession>
<dbReference type="SUPFAM" id="SSF109998">
    <property type="entry name" value="Triger factor/SurA peptide-binding domain-like"/>
    <property type="match status" value="1"/>
</dbReference>
<dbReference type="PANTHER" id="PTHR47245">
    <property type="entry name" value="PEPTIDYLPROLYL ISOMERASE"/>
    <property type="match status" value="1"/>
</dbReference>
<keyword evidence="4" id="KW-1185">Reference proteome</keyword>
<dbReference type="InterPro" id="IPR046357">
    <property type="entry name" value="PPIase_dom_sf"/>
</dbReference>
<evidence type="ECO:0000313" key="4">
    <source>
        <dbReference type="Proteomes" id="UP000317318"/>
    </source>
</evidence>
<organism evidence="3 4">
    <name type="scientific">Stratiformator vulcanicus</name>
    <dbReference type="NCBI Taxonomy" id="2527980"/>
    <lineage>
        <taxon>Bacteria</taxon>
        <taxon>Pseudomonadati</taxon>
        <taxon>Planctomycetota</taxon>
        <taxon>Planctomycetia</taxon>
        <taxon>Planctomycetales</taxon>
        <taxon>Planctomycetaceae</taxon>
        <taxon>Stratiformator</taxon>
    </lineage>
</organism>
<dbReference type="InterPro" id="IPR050245">
    <property type="entry name" value="PrsA_foldase"/>
</dbReference>
<dbReference type="GO" id="GO:0003755">
    <property type="term" value="F:peptidyl-prolyl cis-trans isomerase activity"/>
    <property type="evidence" value="ECO:0007669"/>
    <property type="project" value="UniProtKB-KW"/>
</dbReference>
<gene>
    <name evidence="3" type="primary">prsA1</name>
    <name evidence="3" type="ORF">Pan189_18200</name>
</gene>
<sequence length="297" mass="32960">MAQRLLGWLVVIAVGLPAPFTRAAEEPVALVNGEPITAADITFERSLRKVAGSDADVPRALIVEELISRELLRQFLKDRRAIPEVEQIDRAKTRFIERLTAGRPEARAQLEQLGLTDARLETAVAVSLGWETHLRRVITEKSLRDYFEANRRRFDGSRLKVRQIFLAKGFDGVPPAQTQMRLEQIRQEINGDGDSFAAAALKHSEAPSSAEGGSLGWISPFGDIPSAIAPAVFRLGAGEISEPLESPLGWHLVLVEQIEEGELSLEDVRPIVRAELARQLRSQLVAEQRRSAQIERN</sequence>
<dbReference type="EC" id="5.2.1.8" evidence="3"/>
<dbReference type="PROSITE" id="PS01096">
    <property type="entry name" value="PPIC_PPIASE_1"/>
    <property type="match status" value="1"/>
</dbReference>
<evidence type="ECO:0000313" key="3">
    <source>
        <dbReference type="EMBL" id="QDT37440.1"/>
    </source>
</evidence>
<dbReference type="EMBL" id="CP036268">
    <property type="protein sequence ID" value="QDT37440.1"/>
    <property type="molecule type" value="Genomic_DNA"/>
</dbReference>
<dbReference type="InterPro" id="IPR023058">
    <property type="entry name" value="PPIase_PpiC_CS"/>
</dbReference>
<reference evidence="3 4" key="1">
    <citation type="submission" date="2019-02" db="EMBL/GenBank/DDBJ databases">
        <title>Deep-cultivation of Planctomycetes and their phenomic and genomic characterization uncovers novel biology.</title>
        <authorList>
            <person name="Wiegand S."/>
            <person name="Jogler M."/>
            <person name="Boedeker C."/>
            <person name="Pinto D."/>
            <person name="Vollmers J."/>
            <person name="Rivas-Marin E."/>
            <person name="Kohn T."/>
            <person name="Peeters S.H."/>
            <person name="Heuer A."/>
            <person name="Rast P."/>
            <person name="Oberbeckmann S."/>
            <person name="Bunk B."/>
            <person name="Jeske O."/>
            <person name="Meyerdierks A."/>
            <person name="Storesund J.E."/>
            <person name="Kallscheuer N."/>
            <person name="Luecker S."/>
            <person name="Lage O.M."/>
            <person name="Pohl T."/>
            <person name="Merkel B.J."/>
            <person name="Hornburger P."/>
            <person name="Mueller R.-W."/>
            <person name="Bruemmer F."/>
            <person name="Labrenz M."/>
            <person name="Spormann A.M."/>
            <person name="Op den Camp H."/>
            <person name="Overmann J."/>
            <person name="Amann R."/>
            <person name="Jetten M.S.M."/>
            <person name="Mascher T."/>
            <person name="Medema M.H."/>
            <person name="Devos D.P."/>
            <person name="Kaster A.-K."/>
            <person name="Ovreas L."/>
            <person name="Rohde M."/>
            <person name="Galperin M.Y."/>
            <person name="Jogler C."/>
        </authorList>
    </citation>
    <scope>NUCLEOTIDE SEQUENCE [LARGE SCALE GENOMIC DNA]</scope>
    <source>
        <strain evidence="3 4">Pan189</strain>
    </source>
</reference>
<dbReference type="RefSeq" id="WP_145363553.1">
    <property type="nucleotide sequence ID" value="NZ_CP036268.1"/>
</dbReference>
<feature type="domain" description="PpiC" evidence="2">
    <location>
        <begin position="156"/>
        <end position="257"/>
    </location>
</feature>
<dbReference type="Gene3D" id="3.10.50.40">
    <property type="match status" value="1"/>
</dbReference>
<dbReference type="KEGG" id="svp:Pan189_18200"/>
<evidence type="ECO:0000259" key="2">
    <source>
        <dbReference type="PROSITE" id="PS50198"/>
    </source>
</evidence>